<keyword evidence="2 6" id="KW-0805">Transcription regulation</keyword>
<dbReference type="GO" id="GO:0006352">
    <property type="term" value="P:DNA-templated transcription initiation"/>
    <property type="evidence" value="ECO:0007669"/>
    <property type="project" value="InterPro"/>
</dbReference>
<evidence type="ECO:0000313" key="11">
    <source>
        <dbReference type="Proteomes" id="UP000285575"/>
    </source>
</evidence>
<dbReference type="Proteomes" id="UP000285575">
    <property type="component" value="Unassembled WGS sequence"/>
</dbReference>
<dbReference type="CDD" id="cd06171">
    <property type="entry name" value="Sigma70_r4"/>
    <property type="match status" value="1"/>
</dbReference>
<evidence type="ECO:0000259" key="9">
    <source>
        <dbReference type="Pfam" id="PF08281"/>
    </source>
</evidence>
<dbReference type="Pfam" id="PF04542">
    <property type="entry name" value="Sigma70_r2"/>
    <property type="match status" value="1"/>
</dbReference>
<evidence type="ECO:0000256" key="7">
    <source>
        <dbReference type="SAM" id="MobiDB-lite"/>
    </source>
</evidence>
<dbReference type="InterPro" id="IPR014284">
    <property type="entry name" value="RNA_pol_sigma-70_dom"/>
</dbReference>
<comment type="caution">
    <text evidence="10">The sequence shown here is derived from an EMBL/GenBank/DDBJ whole genome shotgun (WGS) entry which is preliminary data.</text>
</comment>
<name>A0A437RBQ5_9BURK</name>
<dbReference type="Gene3D" id="1.10.10.10">
    <property type="entry name" value="Winged helix-like DNA-binding domain superfamily/Winged helix DNA-binding domain"/>
    <property type="match status" value="1"/>
</dbReference>
<dbReference type="InterPro" id="IPR036388">
    <property type="entry name" value="WH-like_DNA-bd_sf"/>
</dbReference>
<dbReference type="NCBIfam" id="TIGR02939">
    <property type="entry name" value="RpoE_Sigma70"/>
    <property type="match status" value="1"/>
</dbReference>
<gene>
    <name evidence="10" type="primary">rpoE</name>
    <name evidence="10" type="ORF">EOE66_16115</name>
</gene>
<organism evidence="10 11">
    <name type="scientific">Rubrivivax rivuli</name>
    <dbReference type="NCBI Taxonomy" id="1862385"/>
    <lineage>
        <taxon>Bacteria</taxon>
        <taxon>Pseudomonadati</taxon>
        <taxon>Pseudomonadota</taxon>
        <taxon>Betaproteobacteria</taxon>
        <taxon>Burkholderiales</taxon>
        <taxon>Sphaerotilaceae</taxon>
        <taxon>Rubrivivax</taxon>
    </lineage>
</organism>
<evidence type="ECO:0000256" key="4">
    <source>
        <dbReference type="ARBA" id="ARBA00023125"/>
    </source>
</evidence>
<dbReference type="AlphaFoldDB" id="A0A437RBQ5"/>
<dbReference type="SUPFAM" id="SSF88946">
    <property type="entry name" value="Sigma2 domain of RNA polymerase sigma factors"/>
    <property type="match status" value="1"/>
</dbReference>
<feature type="region of interest" description="Disordered" evidence="7">
    <location>
        <begin position="98"/>
        <end position="120"/>
    </location>
</feature>
<sequence>MSDADADALLVERVKRGDVRAFEMLVVKYQRRVERLIGRMVRDVDLVQDIAQETFIRAYRALPQFRGESAFYTWLYRIAVNTAKKALMDMKRDPLVLESSRHQGEEGEETSRAENELSDGETPEALMASKEVAAAVNAAIQALSEDLRQAITLREIEGLSYEEIAEMMNCPIGTVRSRIFRAREAIATRLRPLLDTRDGERW</sequence>
<dbReference type="InterPro" id="IPR014286">
    <property type="entry name" value="RNA_pol_sigma70_RpoE"/>
</dbReference>
<dbReference type="InterPro" id="IPR007627">
    <property type="entry name" value="RNA_pol_sigma70_r2"/>
</dbReference>
<dbReference type="PANTHER" id="PTHR43133">
    <property type="entry name" value="RNA POLYMERASE ECF-TYPE SIGMA FACTO"/>
    <property type="match status" value="1"/>
</dbReference>
<feature type="domain" description="RNA polymerase sigma-70 region 2" evidence="8">
    <location>
        <begin position="25"/>
        <end position="89"/>
    </location>
</feature>
<keyword evidence="11" id="KW-1185">Reference proteome</keyword>
<dbReference type="PANTHER" id="PTHR43133:SF53">
    <property type="entry name" value="ECF RNA POLYMERASE SIGMA-E FACTOR"/>
    <property type="match status" value="1"/>
</dbReference>
<keyword evidence="3 6" id="KW-0731">Sigma factor</keyword>
<dbReference type="SUPFAM" id="SSF88659">
    <property type="entry name" value="Sigma3 and sigma4 domains of RNA polymerase sigma factors"/>
    <property type="match status" value="1"/>
</dbReference>
<protein>
    <recommendedName>
        <fullName evidence="6">RNA polymerase sigma factor</fullName>
    </recommendedName>
</protein>
<dbReference type="Gene3D" id="1.10.1740.10">
    <property type="match status" value="1"/>
</dbReference>
<keyword evidence="5 6" id="KW-0804">Transcription</keyword>
<evidence type="ECO:0000256" key="5">
    <source>
        <dbReference type="ARBA" id="ARBA00023163"/>
    </source>
</evidence>
<dbReference type="InterPro" id="IPR013249">
    <property type="entry name" value="RNA_pol_sigma70_r4_t2"/>
</dbReference>
<keyword evidence="4 6" id="KW-0238">DNA-binding</keyword>
<reference evidence="10 11" key="1">
    <citation type="submission" date="2019-01" db="EMBL/GenBank/DDBJ databases">
        <authorList>
            <person name="Chen W.-M."/>
        </authorList>
    </citation>
    <scope>NUCLEOTIDE SEQUENCE [LARGE SCALE GENOMIC DNA]</scope>
    <source>
        <strain evidence="10 11">KYPY4</strain>
    </source>
</reference>
<evidence type="ECO:0000256" key="3">
    <source>
        <dbReference type="ARBA" id="ARBA00023082"/>
    </source>
</evidence>
<dbReference type="InterPro" id="IPR013324">
    <property type="entry name" value="RNA_pol_sigma_r3/r4-like"/>
</dbReference>
<feature type="compositionally biased region" description="Basic and acidic residues" evidence="7">
    <location>
        <begin position="98"/>
        <end position="115"/>
    </location>
</feature>
<evidence type="ECO:0000256" key="6">
    <source>
        <dbReference type="RuleBase" id="RU000716"/>
    </source>
</evidence>
<evidence type="ECO:0000256" key="2">
    <source>
        <dbReference type="ARBA" id="ARBA00023015"/>
    </source>
</evidence>
<dbReference type="InterPro" id="IPR000838">
    <property type="entry name" value="RNA_pol_sigma70_ECF_CS"/>
</dbReference>
<dbReference type="EMBL" id="SACR01000005">
    <property type="protein sequence ID" value="RVU44219.1"/>
    <property type="molecule type" value="Genomic_DNA"/>
</dbReference>
<proteinExistence type="inferred from homology"/>
<dbReference type="PROSITE" id="PS01063">
    <property type="entry name" value="SIGMA70_ECF"/>
    <property type="match status" value="1"/>
</dbReference>
<dbReference type="RefSeq" id="WP_128229769.1">
    <property type="nucleotide sequence ID" value="NZ_SACR01000005.1"/>
</dbReference>
<evidence type="ECO:0000313" key="10">
    <source>
        <dbReference type="EMBL" id="RVU44219.1"/>
    </source>
</evidence>
<dbReference type="OrthoDB" id="9780326at2"/>
<evidence type="ECO:0000256" key="1">
    <source>
        <dbReference type="ARBA" id="ARBA00010641"/>
    </source>
</evidence>
<evidence type="ECO:0000259" key="8">
    <source>
        <dbReference type="Pfam" id="PF04542"/>
    </source>
</evidence>
<dbReference type="Pfam" id="PF08281">
    <property type="entry name" value="Sigma70_r4_2"/>
    <property type="match status" value="1"/>
</dbReference>
<dbReference type="InterPro" id="IPR039425">
    <property type="entry name" value="RNA_pol_sigma-70-like"/>
</dbReference>
<accession>A0A437RBQ5</accession>
<feature type="domain" description="RNA polymerase sigma factor 70 region 4 type 2" evidence="9">
    <location>
        <begin position="135"/>
        <end position="185"/>
    </location>
</feature>
<comment type="similarity">
    <text evidence="1 6">Belongs to the sigma-70 factor family. ECF subfamily.</text>
</comment>
<dbReference type="GO" id="GO:0003677">
    <property type="term" value="F:DNA binding"/>
    <property type="evidence" value="ECO:0007669"/>
    <property type="project" value="UniProtKB-KW"/>
</dbReference>
<dbReference type="GO" id="GO:0016987">
    <property type="term" value="F:sigma factor activity"/>
    <property type="evidence" value="ECO:0007669"/>
    <property type="project" value="UniProtKB-KW"/>
</dbReference>
<dbReference type="InterPro" id="IPR013325">
    <property type="entry name" value="RNA_pol_sigma_r2"/>
</dbReference>
<dbReference type="NCBIfam" id="TIGR02937">
    <property type="entry name" value="sigma70-ECF"/>
    <property type="match status" value="1"/>
</dbReference>